<evidence type="ECO:0000256" key="1">
    <source>
        <dbReference type="SAM" id="SignalP"/>
    </source>
</evidence>
<dbReference type="Gene3D" id="3.40.190.10">
    <property type="entry name" value="Periplasmic binding protein-like II"/>
    <property type="match status" value="2"/>
</dbReference>
<sequence>MKIYASAMLAAALAAGAAQAEDLKMSTIAPGSSAYLTMSTMASIVNQEQDAHDLTVDATGAATKHQIDLAEGKIDFAMTSPTVHHLLKNQLAMYQKLDSAPELAERLRLVFWFPYGQYHVLTYAEDGMESLEDIRGKRVFLGPPGGGAWNAAKSWIEAQTGMVPGEDYENFKGSWSSALQAFQDKQVDVYIAGGIAPFPQVEQLAATSDLRILGPTPEEFEQQTDEQRAPTEVRGRELGIIPAGVYGEGVVNEQDVATLGAVVGVSTRADLDPEIVYEVTKAFWEGAEGRREDTPWLENVTLDYAVREGGLPLHPGAQRYYEEVGLEIPEGSQAPAE</sequence>
<dbReference type="SUPFAM" id="SSF53850">
    <property type="entry name" value="Periplasmic binding protein-like II"/>
    <property type="match status" value="1"/>
</dbReference>
<evidence type="ECO:0000313" key="3">
    <source>
        <dbReference type="Proteomes" id="UP000199356"/>
    </source>
</evidence>
<dbReference type="EMBL" id="FOXA01000032">
    <property type="protein sequence ID" value="SFQ07960.1"/>
    <property type="molecule type" value="Genomic_DNA"/>
</dbReference>
<dbReference type="STRING" id="441119.SAMN04488047_13220"/>
<proteinExistence type="predicted"/>
<keyword evidence="1" id="KW-0732">Signal</keyword>
<dbReference type="RefSeq" id="WP_093425280.1">
    <property type="nucleotide sequence ID" value="NZ_FOXA01000032.1"/>
</dbReference>
<accession>A0A1I5VKG1</accession>
<dbReference type="NCBIfam" id="TIGR02122">
    <property type="entry name" value="TRAP_TAXI"/>
    <property type="match status" value="1"/>
</dbReference>
<dbReference type="AlphaFoldDB" id="A0A1I5VKG1"/>
<dbReference type="PANTHER" id="PTHR42941:SF1">
    <property type="entry name" value="SLL1037 PROTEIN"/>
    <property type="match status" value="1"/>
</dbReference>
<dbReference type="OrthoDB" id="8111384at2"/>
<name>A0A1I5VKG1_9RHOB</name>
<dbReference type="Proteomes" id="UP000199356">
    <property type="component" value="Unassembled WGS sequence"/>
</dbReference>
<dbReference type="Pfam" id="PF16868">
    <property type="entry name" value="NMT1_3"/>
    <property type="match status" value="1"/>
</dbReference>
<reference evidence="2 3" key="1">
    <citation type="submission" date="2016-10" db="EMBL/GenBank/DDBJ databases">
        <authorList>
            <person name="de Groot N.N."/>
        </authorList>
    </citation>
    <scope>NUCLEOTIDE SEQUENCE [LARGE SCALE GENOMIC DNA]</scope>
    <source>
        <strain evidence="2 3">DSM 19547</strain>
    </source>
</reference>
<dbReference type="InterPro" id="IPR011852">
    <property type="entry name" value="TRAP_TAXI"/>
</dbReference>
<feature type="signal peptide" evidence="1">
    <location>
        <begin position="1"/>
        <end position="20"/>
    </location>
</feature>
<keyword evidence="3" id="KW-1185">Reference proteome</keyword>
<evidence type="ECO:0000313" key="2">
    <source>
        <dbReference type="EMBL" id="SFQ07960.1"/>
    </source>
</evidence>
<gene>
    <name evidence="2" type="ORF">SAMN04488047_13220</name>
</gene>
<feature type="chain" id="PRO_5011728217" description="TRAP transporter solute receptor, TAXI family" evidence="1">
    <location>
        <begin position="21"/>
        <end position="337"/>
    </location>
</feature>
<evidence type="ECO:0008006" key="4">
    <source>
        <dbReference type="Google" id="ProtNLM"/>
    </source>
</evidence>
<organism evidence="2 3">
    <name type="scientific">Tranquillimonas alkanivorans</name>
    <dbReference type="NCBI Taxonomy" id="441119"/>
    <lineage>
        <taxon>Bacteria</taxon>
        <taxon>Pseudomonadati</taxon>
        <taxon>Pseudomonadota</taxon>
        <taxon>Alphaproteobacteria</taxon>
        <taxon>Rhodobacterales</taxon>
        <taxon>Roseobacteraceae</taxon>
        <taxon>Tranquillimonas</taxon>
    </lineage>
</organism>
<protein>
    <recommendedName>
        <fullName evidence="4">TRAP transporter solute receptor, TAXI family</fullName>
    </recommendedName>
</protein>
<dbReference type="PANTHER" id="PTHR42941">
    <property type="entry name" value="SLL1037 PROTEIN"/>
    <property type="match status" value="1"/>
</dbReference>